<comment type="caution">
    <text evidence="2">The sequence shown here is derived from an EMBL/GenBank/DDBJ whole genome shotgun (WGS) entry which is preliminary data.</text>
</comment>
<sequence length="110" mass="11838">MMPTIPAAVLGLLWVTIPGVFSLAVPAEGLLERQNNVDCERPGLKTTNVTAATNETGILEKRNYNGTCQLSWRDGSLICSGICYCLPTSACSASGNYCYFNTGNEQCYCT</sequence>
<evidence type="ECO:0000256" key="1">
    <source>
        <dbReference type="SAM" id="SignalP"/>
    </source>
</evidence>
<accession>A0AAN6TM95</accession>
<keyword evidence="1" id="KW-0732">Signal</keyword>
<name>A0AAN6TM95_9PEZI</name>
<dbReference type="EMBL" id="MU853332">
    <property type="protein sequence ID" value="KAK4117093.1"/>
    <property type="molecule type" value="Genomic_DNA"/>
</dbReference>
<protein>
    <submittedName>
        <fullName evidence="2">Uncharacterized protein</fullName>
    </submittedName>
</protein>
<reference evidence="2" key="1">
    <citation type="journal article" date="2023" name="Mol. Phylogenet. Evol.">
        <title>Genome-scale phylogeny and comparative genomics of the fungal order Sordariales.</title>
        <authorList>
            <person name="Hensen N."/>
            <person name="Bonometti L."/>
            <person name="Westerberg I."/>
            <person name="Brannstrom I.O."/>
            <person name="Guillou S."/>
            <person name="Cros-Aarteil S."/>
            <person name="Calhoun S."/>
            <person name="Haridas S."/>
            <person name="Kuo A."/>
            <person name="Mondo S."/>
            <person name="Pangilinan J."/>
            <person name="Riley R."/>
            <person name="LaButti K."/>
            <person name="Andreopoulos B."/>
            <person name="Lipzen A."/>
            <person name="Chen C."/>
            <person name="Yan M."/>
            <person name="Daum C."/>
            <person name="Ng V."/>
            <person name="Clum A."/>
            <person name="Steindorff A."/>
            <person name="Ohm R.A."/>
            <person name="Martin F."/>
            <person name="Silar P."/>
            <person name="Natvig D.O."/>
            <person name="Lalanne C."/>
            <person name="Gautier V."/>
            <person name="Ament-Velasquez S.L."/>
            <person name="Kruys A."/>
            <person name="Hutchinson M.I."/>
            <person name="Powell A.J."/>
            <person name="Barry K."/>
            <person name="Miller A.N."/>
            <person name="Grigoriev I.V."/>
            <person name="Debuchy R."/>
            <person name="Gladieux P."/>
            <person name="Hiltunen Thoren M."/>
            <person name="Johannesson H."/>
        </authorList>
    </citation>
    <scope>NUCLEOTIDE SEQUENCE</scope>
    <source>
        <strain evidence="2">CBS 508.74</strain>
    </source>
</reference>
<evidence type="ECO:0000313" key="2">
    <source>
        <dbReference type="EMBL" id="KAK4117093.1"/>
    </source>
</evidence>
<reference evidence="2" key="2">
    <citation type="submission" date="2023-05" db="EMBL/GenBank/DDBJ databases">
        <authorList>
            <consortium name="Lawrence Berkeley National Laboratory"/>
            <person name="Steindorff A."/>
            <person name="Hensen N."/>
            <person name="Bonometti L."/>
            <person name="Westerberg I."/>
            <person name="Brannstrom I.O."/>
            <person name="Guillou S."/>
            <person name="Cros-Aarteil S."/>
            <person name="Calhoun S."/>
            <person name="Haridas S."/>
            <person name="Kuo A."/>
            <person name="Mondo S."/>
            <person name="Pangilinan J."/>
            <person name="Riley R."/>
            <person name="Labutti K."/>
            <person name="Andreopoulos B."/>
            <person name="Lipzen A."/>
            <person name="Chen C."/>
            <person name="Yanf M."/>
            <person name="Daum C."/>
            <person name="Ng V."/>
            <person name="Clum A."/>
            <person name="Ohm R."/>
            <person name="Martin F."/>
            <person name="Silar P."/>
            <person name="Natvig D."/>
            <person name="Lalanne C."/>
            <person name="Gautier V."/>
            <person name="Ament-Velasquez S.L."/>
            <person name="Kruys A."/>
            <person name="Hutchinson M.I."/>
            <person name="Powell A.J."/>
            <person name="Barry K."/>
            <person name="Miller A.N."/>
            <person name="Grigoriev I.V."/>
            <person name="Debuchy R."/>
            <person name="Gladieux P."/>
            <person name="Thoren M.H."/>
            <person name="Johannesson H."/>
        </authorList>
    </citation>
    <scope>NUCLEOTIDE SEQUENCE</scope>
    <source>
        <strain evidence="2">CBS 508.74</strain>
    </source>
</reference>
<evidence type="ECO:0000313" key="3">
    <source>
        <dbReference type="Proteomes" id="UP001302812"/>
    </source>
</evidence>
<feature type="signal peptide" evidence="1">
    <location>
        <begin position="1"/>
        <end position="22"/>
    </location>
</feature>
<dbReference type="GeneID" id="89937451"/>
<keyword evidence="3" id="KW-1185">Reference proteome</keyword>
<dbReference type="Proteomes" id="UP001302812">
    <property type="component" value="Unassembled WGS sequence"/>
</dbReference>
<feature type="chain" id="PRO_5042960755" evidence="1">
    <location>
        <begin position="23"/>
        <end position="110"/>
    </location>
</feature>
<organism evidence="2 3">
    <name type="scientific">Canariomyces notabilis</name>
    <dbReference type="NCBI Taxonomy" id="2074819"/>
    <lineage>
        <taxon>Eukaryota</taxon>
        <taxon>Fungi</taxon>
        <taxon>Dikarya</taxon>
        <taxon>Ascomycota</taxon>
        <taxon>Pezizomycotina</taxon>
        <taxon>Sordariomycetes</taxon>
        <taxon>Sordariomycetidae</taxon>
        <taxon>Sordariales</taxon>
        <taxon>Chaetomiaceae</taxon>
        <taxon>Canariomyces</taxon>
    </lineage>
</organism>
<dbReference type="RefSeq" id="XP_064674663.1">
    <property type="nucleotide sequence ID" value="XM_064813326.1"/>
</dbReference>
<proteinExistence type="predicted"/>
<gene>
    <name evidence="2" type="ORF">N656DRAFT_764387</name>
</gene>
<dbReference type="AlphaFoldDB" id="A0AAN6TM95"/>